<evidence type="ECO:0000313" key="6">
    <source>
        <dbReference type="Proteomes" id="UP001203297"/>
    </source>
</evidence>
<dbReference type="InterPro" id="IPR036188">
    <property type="entry name" value="FAD/NAD-bd_sf"/>
</dbReference>
<dbReference type="SUPFAM" id="SSF51905">
    <property type="entry name" value="FAD/NAD(P)-binding domain"/>
    <property type="match status" value="1"/>
</dbReference>
<dbReference type="InterPro" id="IPR007867">
    <property type="entry name" value="GMC_OxRtase_C"/>
</dbReference>
<protein>
    <submittedName>
        <fullName evidence="5">Alcohol oxidase</fullName>
    </submittedName>
</protein>
<organism evidence="5 6">
    <name type="scientific">Multifurca ochricompacta</name>
    <dbReference type="NCBI Taxonomy" id="376703"/>
    <lineage>
        <taxon>Eukaryota</taxon>
        <taxon>Fungi</taxon>
        <taxon>Dikarya</taxon>
        <taxon>Basidiomycota</taxon>
        <taxon>Agaricomycotina</taxon>
        <taxon>Agaricomycetes</taxon>
        <taxon>Russulales</taxon>
        <taxon>Russulaceae</taxon>
        <taxon>Multifurca</taxon>
    </lineage>
</organism>
<comment type="similarity">
    <text evidence="2">Belongs to the GMC oxidoreductase family.</text>
</comment>
<dbReference type="GO" id="GO:0016614">
    <property type="term" value="F:oxidoreductase activity, acting on CH-OH group of donors"/>
    <property type="evidence" value="ECO:0007669"/>
    <property type="project" value="InterPro"/>
</dbReference>
<evidence type="ECO:0000256" key="3">
    <source>
        <dbReference type="PIRSR" id="PIRSR000137-2"/>
    </source>
</evidence>
<dbReference type="Proteomes" id="UP001203297">
    <property type="component" value="Unassembled WGS sequence"/>
</dbReference>
<keyword evidence="3" id="KW-0285">Flavoprotein</keyword>
<dbReference type="PANTHER" id="PTHR11552">
    <property type="entry name" value="GLUCOSE-METHANOL-CHOLINE GMC OXIDOREDUCTASE"/>
    <property type="match status" value="1"/>
</dbReference>
<comment type="cofactor">
    <cofactor evidence="1 3">
        <name>FAD</name>
        <dbReference type="ChEBI" id="CHEBI:57692"/>
    </cofactor>
</comment>
<evidence type="ECO:0000256" key="2">
    <source>
        <dbReference type="ARBA" id="ARBA00010790"/>
    </source>
</evidence>
<dbReference type="PANTHER" id="PTHR11552:SF78">
    <property type="entry name" value="GLUCOSE-METHANOL-CHOLINE OXIDOREDUCTASE N-TERMINAL DOMAIN-CONTAINING PROTEIN"/>
    <property type="match status" value="1"/>
</dbReference>
<accession>A0AAD4M6K5</accession>
<proteinExistence type="inferred from homology"/>
<keyword evidence="6" id="KW-1185">Reference proteome</keyword>
<dbReference type="EMBL" id="WTXG01000014">
    <property type="protein sequence ID" value="KAI0301547.1"/>
    <property type="molecule type" value="Genomic_DNA"/>
</dbReference>
<dbReference type="InterPro" id="IPR000172">
    <property type="entry name" value="GMC_OxRdtase_N"/>
</dbReference>
<dbReference type="PROSITE" id="PS00624">
    <property type="entry name" value="GMC_OXRED_2"/>
    <property type="match status" value="1"/>
</dbReference>
<evidence type="ECO:0000313" key="5">
    <source>
        <dbReference type="EMBL" id="KAI0301547.1"/>
    </source>
</evidence>
<dbReference type="GO" id="GO:0050660">
    <property type="term" value="F:flavin adenine dinucleotide binding"/>
    <property type="evidence" value="ECO:0007669"/>
    <property type="project" value="InterPro"/>
</dbReference>
<dbReference type="Gene3D" id="3.30.560.10">
    <property type="entry name" value="Glucose Oxidase, domain 3"/>
    <property type="match status" value="1"/>
</dbReference>
<evidence type="ECO:0000256" key="1">
    <source>
        <dbReference type="ARBA" id="ARBA00001974"/>
    </source>
</evidence>
<dbReference type="Pfam" id="PF05199">
    <property type="entry name" value="GMC_oxred_C"/>
    <property type="match status" value="1"/>
</dbReference>
<sequence>MTTPIQINEEYDIVIAGGGTAGCVIASRLAAADPDLHILILEAGPTTYNDPAHTQPARFLCHLAPDSRTVRAHVSQPSSALGGRSMTVQCGQCLGGGGSVNSMLYTRACASDYDDWEKVYENPGWGSKDLIPLLRKTETYQLTAGGPTHGFDGPLKVSEGSLFTDVGQQFLQVARTLDPGRAQKPADADTNDLETINVYTRWLKWIDAETGTRSDVAHHMVYPLKEIRPHLHFVFGIHVKHITFDDDNRATGVAFTLNPLFHPYGPLETRAVRGTKLVVVSSGAFGTPGILERSGIGSKDVLDSVGIQQRVNLVGVGENYQDHNGLLPPYFAAEEAQTFDAIFRGEEGTINAATVEFAKSKSGFIAHNSIDAGVKWRPRNSSELAELGPEFKEVWNSHFVNAPDRPVMYIGEGAASACDPTLVPVRKYFTIGFFTYHPLARGRVHITHAENVIAPMDFVPGFFESKADVTPLIWGYKFSREIARRMPHFRGEPPAVHPQFESGGPAEVVAHAEGPVAFDTPRIVYSEEDERALEAFIRATAWTCAMKPREQGGVVDFRLNVYGVQNLKVADMSICPGNVAANTYSTALVIGEKAAVIIAEELGINGVV</sequence>
<reference evidence="5" key="1">
    <citation type="journal article" date="2022" name="New Phytol.">
        <title>Evolutionary transition to the ectomycorrhizal habit in the genomes of a hyperdiverse lineage of mushroom-forming fungi.</title>
        <authorList>
            <person name="Looney B."/>
            <person name="Miyauchi S."/>
            <person name="Morin E."/>
            <person name="Drula E."/>
            <person name="Courty P.E."/>
            <person name="Kohler A."/>
            <person name="Kuo A."/>
            <person name="LaButti K."/>
            <person name="Pangilinan J."/>
            <person name="Lipzen A."/>
            <person name="Riley R."/>
            <person name="Andreopoulos W."/>
            <person name="He G."/>
            <person name="Johnson J."/>
            <person name="Nolan M."/>
            <person name="Tritt A."/>
            <person name="Barry K.W."/>
            <person name="Grigoriev I.V."/>
            <person name="Nagy L.G."/>
            <person name="Hibbett D."/>
            <person name="Henrissat B."/>
            <person name="Matheny P.B."/>
            <person name="Labbe J."/>
            <person name="Martin F.M."/>
        </authorList>
    </citation>
    <scope>NUCLEOTIDE SEQUENCE</scope>
    <source>
        <strain evidence="5">BPL690</strain>
    </source>
</reference>
<dbReference type="InterPro" id="IPR012132">
    <property type="entry name" value="GMC_OxRdtase"/>
</dbReference>
<dbReference type="SUPFAM" id="SSF54373">
    <property type="entry name" value="FAD-linked reductases, C-terminal domain"/>
    <property type="match status" value="1"/>
</dbReference>
<dbReference type="Pfam" id="PF00732">
    <property type="entry name" value="GMC_oxred_N"/>
    <property type="match status" value="1"/>
</dbReference>
<dbReference type="PIRSF" id="PIRSF000137">
    <property type="entry name" value="Alcohol_oxidase"/>
    <property type="match status" value="1"/>
</dbReference>
<feature type="binding site" evidence="3">
    <location>
        <position position="239"/>
    </location>
    <ligand>
        <name>FAD</name>
        <dbReference type="ChEBI" id="CHEBI:57692"/>
    </ligand>
</feature>
<comment type="caution">
    <text evidence="5">The sequence shown here is derived from an EMBL/GenBank/DDBJ whole genome shotgun (WGS) entry which is preliminary data.</text>
</comment>
<evidence type="ECO:0000259" key="4">
    <source>
        <dbReference type="PROSITE" id="PS00624"/>
    </source>
</evidence>
<dbReference type="Gene3D" id="3.50.50.60">
    <property type="entry name" value="FAD/NAD(P)-binding domain"/>
    <property type="match status" value="1"/>
</dbReference>
<feature type="domain" description="Glucose-methanol-choline oxidoreductase N-terminal" evidence="4">
    <location>
        <begin position="283"/>
        <end position="297"/>
    </location>
</feature>
<keyword evidence="3" id="KW-0274">FAD</keyword>
<name>A0AAD4M6K5_9AGAM</name>
<dbReference type="AlphaFoldDB" id="A0AAD4M6K5"/>
<gene>
    <name evidence="5" type="ORF">B0F90DRAFT_1925437</name>
</gene>